<dbReference type="GeneID" id="92712165"/>
<dbReference type="GO" id="GO:0016740">
    <property type="term" value="F:transferase activity"/>
    <property type="evidence" value="ECO:0007669"/>
    <property type="project" value="UniProtKB-KW"/>
</dbReference>
<accession>A0A1M6F7J9</accession>
<evidence type="ECO:0000313" key="1">
    <source>
        <dbReference type="EMBL" id="SHI93688.1"/>
    </source>
</evidence>
<protein>
    <submittedName>
        <fullName evidence="1">Nucleotidyl transferase AbiEii toxin, Type IV TA system</fullName>
    </submittedName>
</protein>
<name>A0A1M6F7J9_9BACE</name>
<dbReference type="RefSeq" id="WP_073313588.1">
    <property type="nucleotide sequence ID" value="NZ_FQZN01000011.1"/>
</dbReference>
<sequence>MAIREIHNYGRSVKAKLLNISRSEGQRYQMLVTRYLQERLLYRLSISRFHDHFFLKGGTLLYAHEQLLARPTLDIDFMGHQIDSDKENVRKVFAEICAISYEQDGVIFYVDTLRTDDIAVEKKYPGVRLTLTASIDTIRQDISMDIGFGDVITPRPLELDYPNLLDGFPDTNIMAYSLETVVAEKFQTMISRAEVNSRMKDFYDLYTILQGGKCDTEILDEAIKATFKNRQTDYQGNHVAFSSEFAENPELNIRWNAFMKKLMVSTQLTFFEVMSYLQTQLKPYWERLKQ</sequence>
<keyword evidence="2" id="KW-1185">Reference proteome</keyword>
<evidence type="ECO:0000313" key="2">
    <source>
        <dbReference type="Proteomes" id="UP000184192"/>
    </source>
</evidence>
<organism evidence="1 2">
    <name type="scientific">Bacteroides stercorirosoris</name>
    <dbReference type="NCBI Taxonomy" id="871324"/>
    <lineage>
        <taxon>Bacteria</taxon>
        <taxon>Pseudomonadati</taxon>
        <taxon>Bacteroidota</taxon>
        <taxon>Bacteroidia</taxon>
        <taxon>Bacteroidales</taxon>
        <taxon>Bacteroidaceae</taxon>
        <taxon>Bacteroides</taxon>
    </lineage>
</organism>
<dbReference type="Pfam" id="PF08843">
    <property type="entry name" value="AbiEii"/>
    <property type="match status" value="1"/>
</dbReference>
<dbReference type="eggNOG" id="COG2253">
    <property type="taxonomic scope" value="Bacteria"/>
</dbReference>
<dbReference type="EMBL" id="FQZN01000011">
    <property type="protein sequence ID" value="SHI93688.1"/>
    <property type="molecule type" value="Genomic_DNA"/>
</dbReference>
<keyword evidence="1" id="KW-0808">Transferase</keyword>
<gene>
    <name evidence="1" type="ORF">SAMN05444350_11169</name>
</gene>
<dbReference type="InterPro" id="IPR014942">
    <property type="entry name" value="AbiEii"/>
</dbReference>
<dbReference type="Proteomes" id="UP000184192">
    <property type="component" value="Unassembled WGS sequence"/>
</dbReference>
<proteinExistence type="predicted"/>
<reference evidence="2" key="1">
    <citation type="submission" date="2016-11" db="EMBL/GenBank/DDBJ databases">
        <authorList>
            <person name="Varghese N."/>
            <person name="Submissions S."/>
        </authorList>
    </citation>
    <scope>NUCLEOTIDE SEQUENCE [LARGE SCALE GENOMIC DNA]</scope>
    <source>
        <strain evidence="2">DSM 26884</strain>
    </source>
</reference>
<dbReference type="AlphaFoldDB" id="A0A1M6F7J9"/>